<comment type="caution">
    <text evidence="1">The sequence shown here is derived from an EMBL/GenBank/DDBJ whole genome shotgun (WGS) entry which is preliminary data.</text>
</comment>
<proteinExistence type="predicted"/>
<protein>
    <recommendedName>
        <fullName evidence="3">Reverse transcriptase RNase H-like domain-containing protein</fullName>
    </recommendedName>
</protein>
<gene>
    <name evidence="1" type="ORF">PHMEG_00018191</name>
</gene>
<dbReference type="EMBL" id="NBNE01002893">
    <property type="protein sequence ID" value="OWZ09153.1"/>
    <property type="molecule type" value="Genomic_DNA"/>
</dbReference>
<dbReference type="Proteomes" id="UP000198211">
    <property type="component" value="Unassembled WGS sequence"/>
</dbReference>
<reference evidence="2" key="1">
    <citation type="submission" date="2017-03" db="EMBL/GenBank/DDBJ databases">
        <title>Phytopthora megakarya and P. palmivora, two closely related causual agents of cacao black pod achieved similar genome size and gene model numbers by different mechanisms.</title>
        <authorList>
            <person name="Ali S."/>
            <person name="Shao J."/>
            <person name="Larry D.J."/>
            <person name="Kronmiller B."/>
            <person name="Shen D."/>
            <person name="Strem M.D."/>
            <person name="Melnick R.L."/>
            <person name="Guiltinan M.J."/>
            <person name="Tyler B.M."/>
            <person name="Meinhardt L.W."/>
            <person name="Bailey B.A."/>
        </authorList>
    </citation>
    <scope>NUCLEOTIDE SEQUENCE [LARGE SCALE GENOMIC DNA]</scope>
    <source>
        <strain evidence="2">zdho120</strain>
    </source>
</reference>
<evidence type="ECO:0000313" key="2">
    <source>
        <dbReference type="Proteomes" id="UP000198211"/>
    </source>
</evidence>
<accession>A0A225VUP6</accession>
<evidence type="ECO:0000313" key="1">
    <source>
        <dbReference type="EMBL" id="OWZ09153.1"/>
    </source>
</evidence>
<name>A0A225VUP6_9STRA</name>
<dbReference type="OrthoDB" id="5978043at2759"/>
<sequence>MKVRVLTNRLTGFSHGLVAHSQELKSTGVYLIYECGRVGFAFCDHRSLTYVFAPAENVKKHTRGKLLCWAMKLNELRYTINHIAGTDVVWADMLLGGPVNRHQRQFTQVRKLYVPRRLPSWFTERGDGLIIKNDRLWLPTDGSALVRRLLIISHYGSQGHRG</sequence>
<dbReference type="AlphaFoldDB" id="A0A225VUP6"/>
<organism evidence="1 2">
    <name type="scientific">Phytophthora megakarya</name>
    <dbReference type="NCBI Taxonomy" id="4795"/>
    <lineage>
        <taxon>Eukaryota</taxon>
        <taxon>Sar</taxon>
        <taxon>Stramenopiles</taxon>
        <taxon>Oomycota</taxon>
        <taxon>Peronosporomycetes</taxon>
        <taxon>Peronosporales</taxon>
        <taxon>Peronosporaceae</taxon>
        <taxon>Phytophthora</taxon>
    </lineage>
</organism>
<evidence type="ECO:0008006" key="3">
    <source>
        <dbReference type="Google" id="ProtNLM"/>
    </source>
</evidence>
<keyword evidence="2" id="KW-1185">Reference proteome</keyword>